<organism evidence="1 2">
    <name type="scientific">Gramella jeungdoensis</name>
    <dbReference type="NCBI Taxonomy" id="708091"/>
    <lineage>
        <taxon>Bacteria</taxon>
        <taxon>Pseudomonadati</taxon>
        <taxon>Bacteroidota</taxon>
        <taxon>Flavobacteriia</taxon>
        <taxon>Flavobacteriales</taxon>
        <taxon>Flavobacteriaceae</taxon>
        <taxon>Christiangramia</taxon>
    </lineage>
</organism>
<gene>
    <name evidence="1" type="ORF">NE848_04330</name>
</gene>
<dbReference type="RefSeq" id="WP_252110994.1">
    <property type="nucleotide sequence ID" value="NZ_JAMSCK010000002.1"/>
</dbReference>
<accession>A0ABT0YYQ2</accession>
<dbReference type="Pfam" id="PF16286">
    <property type="entry name" value="DUF4932"/>
    <property type="match status" value="1"/>
</dbReference>
<dbReference type="EMBL" id="JAMSCK010000002">
    <property type="protein sequence ID" value="MCM8568592.1"/>
    <property type="molecule type" value="Genomic_DNA"/>
</dbReference>
<comment type="caution">
    <text evidence="1">The sequence shown here is derived from an EMBL/GenBank/DDBJ whole genome shotgun (WGS) entry which is preliminary data.</text>
</comment>
<reference evidence="1" key="1">
    <citation type="submission" date="2022-06" db="EMBL/GenBank/DDBJ databases">
        <title>Gramella sediminis sp. nov., isolated from deep-sea sediment of the Indian Ocean.</title>
        <authorList>
            <person name="Yang L."/>
        </authorList>
    </citation>
    <scope>NUCLEOTIDE SEQUENCE</scope>
    <source>
        <strain evidence="1">HMD3159</strain>
    </source>
</reference>
<name>A0ABT0YYQ2_9FLAO</name>
<dbReference type="InterPro" id="IPR032560">
    <property type="entry name" value="DUF4932"/>
</dbReference>
<protein>
    <submittedName>
        <fullName evidence="1">DUF4932 domain-containing protein</fullName>
    </submittedName>
</protein>
<evidence type="ECO:0000313" key="2">
    <source>
        <dbReference type="Proteomes" id="UP001155077"/>
    </source>
</evidence>
<dbReference type="Proteomes" id="UP001155077">
    <property type="component" value="Unassembled WGS sequence"/>
</dbReference>
<proteinExistence type="predicted"/>
<keyword evidence="2" id="KW-1185">Reference proteome</keyword>
<evidence type="ECO:0000313" key="1">
    <source>
        <dbReference type="EMBL" id="MCM8568592.1"/>
    </source>
</evidence>
<sequence>MKKFTILLLSFYTSFTFGQGMSTIKKPEIDKRVELLSIAFRLAESEEYTSEVFKLYTDKINNHYTAYKDHELIGFIKKLRQENGVSYDAVMKMAVHLDQNLEPLVEFNETIPEPRWGKENAYKFVGLLQDFYHYSNSEQFFKANSALYAEASGRFIPIYNKLDIEWYKDFYGKEPNEEFIIVNGLGNGGGNYGPSVELPNGKKEVYAIMGAWNTDAEGMVEFPVNNYFPTLLHEFNHSFVNELLDKNNAKFRDSGEIIYDVVKKEMRSGAYGNWQTMINEALVRAAVIKYMKDHSFPEDQISLEISEQLNRGFIWIEDLVTELENYDNNRGQYPTLESFTPQLARAYKSYAENIHEYIEASKKVQPHFVSISEFKNGSKEVDPALKQISLNFDKAFSGANFIRPGEDKEAFPNFTNLRFSEDRKTVILEWNLEDDKDYEFFLIGISPKTETATEDYAIRFSTK</sequence>